<evidence type="ECO:0000256" key="3">
    <source>
        <dbReference type="SAM" id="MobiDB-lite"/>
    </source>
</evidence>
<dbReference type="Pfam" id="PF03735">
    <property type="entry name" value="ENT"/>
    <property type="match status" value="1"/>
</dbReference>
<keyword evidence="6" id="KW-1185">Reference proteome</keyword>
<dbReference type="InterPro" id="IPR005491">
    <property type="entry name" value="ENT_dom"/>
</dbReference>
<dbReference type="eggNOG" id="KOG4675">
    <property type="taxonomic scope" value="Eukaryota"/>
</dbReference>
<dbReference type="KEGG" id="bpg:Bathy12g02780"/>
<organism evidence="5 6">
    <name type="scientific">Bathycoccus prasinos</name>
    <dbReference type="NCBI Taxonomy" id="41875"/>
    <lineage>
        <taxon>Eukaryota</taxon>
        <taxon>Viridiplantae</taxon>
        <taxon>Chlorophyta</taxon>
        <taxon>Mamiellophyceae</taxon>
        <taxon>Mamiellales</taxon>
        <taxon>Bathycoccaceae</taxon>
        <taxon>Bathycoccus</taxon>
    </lineage>
</organism>
<feature type="compositionally biased region" description="Low complexity" evidence="3">
    <location>
        <begin position="346"/>
        <end position="373"/>
    </location>
</feature>
<dbReference type="OrthoDB" id="1737049at2759"/>
<feature type="compositionally biased region" description="Low complexity" evidence="3">
    <location>
        <begin position="91"/>
        <end position="100"/>
    </location>
</feature>
<feature type="compositionally biased region" description="Basic and acidic residues" evidence="3">
    <location>
        <begin position="304"/>
        <end position="318"/>
    </location>
</feature>
<dbReference type="GO" id="GO:0005634">
    <property type="term" value="C:nucleus"/>
    <property type="evidence" value="ECO:0007669"/>
    <property type="project" value="UniProtKB-SubCell"/>
</dbReference>
<dbReference type="SMART" id="SM01191">
    <property type="entry name" value="ENT"/>
    <property type="match status" value="1"/>
</dbReference>
<dbReference type="PANTHER" id="PTHR33432:SF22">
    <property type="entry name" value="OS10G0436850 PROTEIN"/>
    <property type="match status" value="1"/>
</dbReference>
<dbReference type="PANTHER" id="PTHR33432">
    <property type="entry name" value="PROTEIN EMSY-LIKE 4"/>
    <property type="match status" value="1"/>
</dbReference>
<evidence type="ECO:0000259" key="4">
    <source>
        <dbReference type="PROSITE" id="PS51138"/>
    </source>
</evidence>
<dbReference type="EMBL" id="FO082267">
    <property type="protein sequence ID" value="CCO18799.1"/>
    <property type="molecule type" value="Genomic_DNA"/>
</dbReference>
<keyword evidence="2" id="KW-0539">Nucleus</keyword>
<dbReference type="InterPro" id="IPR036142">
    <property type="entry name" value="ENT_dom-like_sf"/>
</dbReference>
<dbReference type="CDD" id="cd20404">
    <property type="entry name" value="Tudor_Agenet_AtEML-like"/>
    <property type="match status" value="1"/>
</dbReference>
<evidence type="ECO:0000313" key="6">
    <source>
        <dbReference type="Proteomes" id="UP000198341"/>
    </source>
</evidence>
<dbReference type="AlphaFoldDB" id="K8ELE5"/>
<feature type="region of interest" description="Disordered" evidence="3">
    <location>
        <begin position="288"/>
        <end position="383"/>
    </location>
</feature>
<dbReference type="STRING" id="41875.K8ELE5"/>
<feature type="compositionally biased region" description="Acidic residues" evidence="3">
    <location>
        <begin position="289"/>
        <end position="303"/>
    </location>
</feature>
<evidence type="ECO:0000256" key="2">
    <source>
        <dbReference type="ARBA" id="ARBA00023242"/>
    </source>
</evidence>
<feature type="region of interest" description="Disordered" evidence="3">
    <location>
        <begin position="74"/>
        <end position="137"/>
    </location>
</feature>
<feature type="compositionally biased region" description="Basic and acidic residues" evidence="3">
    <location>
        <begin position="330"/>
        <end position="345"/>
    </location>
</feature>
<dbReference type="SUPFAM" id="SSF158639">
    <property type="entry name" value="ENT-like"/>
    <property type="match status" value="1"/>
</dbReference>
<reference evidence="5 6" key="1">
    <citation type="submission" date="2011-10" db="EMBL/GenBank/DDBJ databases">
        <authorList>
            <person name="Genoscope - CEA"/>
        </authorList>
    </citation>
    <scope>NUCLEOTIDE SEQUENCE [LARGE SCALE GENOMIC DNA]</scope>
    <source>
        <strain evidence="5 6">RCC 1105</strain>
    </source>
</reference>
<dbReference type="PROSITE" id="PS51138">
    <property type="entry name" value="ENT"/>
    <property type="match status" value="1"/>
</dbReference>
<sequence>MASVPTQVRRLEVSAYQSIMKALAVTGLTWEREDLIAKLRIELNVSNEDHMKVRENVGGDENVKRLRDAFVQYKLTPPEPPAAKRQKTQKKQQQYYQQQYPGDEDDDEDGYAPPQQQYRQARPPKEPKPPSARMQKQLEKAAVLAKNLDALGVNEYICRRVKRFWPAEGGWFDCIVTDYKEETKEHCLTYDINTENESFEWVKIEELDDREFQVVDAPPVDITTGAFKLRSRPEPPKLPKQVQQAMQQGAPAATLAKQAEKASGVETVNAIKDNLDIEEAALAAKLAALDEDSDDDSDDSDDEGEKKKKEEEEAKDGEAGGDDASIDAIVGKEEAPAGEGEKNVVDADANADAGADAGAAAAPEVAAPEVVEPTAEDAEKEEI</sequence>
<proteinExistence type="predicted"/>
<protein>
    <recommendedName>
        <fullName evidence="4">ENT domain-containing protein</fullName>
    </recommendedName>
</protein>
<dbReference type="GO" id="GO:0050832">
    <property type="term" value="P:defense response to fungus"/>
    <property type="evidence" value="ECO:0007669"/>
    <property type="project" value="InterPro"/>
</dbReference>
<feature type="domain" description="ENT" evidence="4">
    <location>
        <begin position="4"/>
        <end position="92"/>
    </location>
</feature>
<evidence type="ECO:0000313" key="5">
    <source>
        <dbReference type="EMBL" id="CCO18799.1"/>
    </source>
</evidence>
<accession>K8ELE5</accession>
<feature type="compositionally biased region" description="Low complexity" evidence="3">
    <location>
        <begin position="111"/>
        <end position="121"/>
    </location>
</feature>
<dbReference type="Proteomes" id="UP000198341">
    <property type="component" value="Chromosome 12"/>
</dbReference>
<comment type="subcellular location">
    <subcellularLocation>
        <location evidence="1">Nucleus</location>
    </subcellularLocation>
</comment>
<dbReference type="GeneID" id="19012440"/>
<dbReference type="InterPro" id="IPR033485">
    <property type="entry name" value="EMSY-LIKE_plant"/>
</dbReference>
<dbReference type="RefSeq" id="XP_007509684.1">
    <property type="nucleotide sequence ID" value="XM_007509622.1"/>
</dbReference>
<feature type="compositionally biased region" description="Acidic residues" evidence="3">
    <location>
        <begin position="374"/>
        <end position="383"/>
    </location>
</feature>
<gene>
    <name evidence="5" type="ordered locus">Bathy12g02780</name>
</gene>
<name>K8ELE5_9CHLO</name>
<evidence type="ECO:0000256" key="1">
    <source>
        <dbReference type="ARBA" id="ARBA00004123"/>
    </source>
</evidence>
<dbReference type="Gene3D" id="1.10.1240.40">
    <property type="entry name" value="ENT domain"/>
    <property type="match status" value="1"/>
</dbReference>